<evidence type="ECO:0000313" key="2">
    <source>
        <dbReference type="EMBL" id="VFS51584.1"/>
    </source>
</evidence>
<accession>A0A484ZT71</accession>
<dbReference type="InterPro" id="IPR012337">
    <property type="entry name" value="RNaseH-like_sf"/>
</dbReference>
<dbReference type="EMBL" id="CAADJA010000002">
    <property type="protein sequence ID" value="VFS51584.1"/>
    <property type="molecule type" value="Genomic_DNA"/>
</dbReference>
<dbReference type="PANTHER" id="PTHR47515:SF2">
    <property type="entry name" value="INTEGRASE CORE DOMAIN PROTEIN"/>
    <property type="match status" value="1"/>
</dbReference>
<dbReference type="SUPFAM" id="SSF53098">
    <property type="entry name" value="Ribonuclease H-like"/>
    <property type="match status" value="1"/>
</dbReference>
<dbReference type="Pfam" id="PF00665">
    <property type="entry name" value="rve"/>
    <property type="match status" value="1"/>
</dbReference>
<sequence>MSLNIQIKSKKRLKRDKPEPLTVLETGNECWSMDFMYDQLSDSRSARLLNIIDNFNREALTIEVNFSLPASLVVRALEQLIE</sequence>
<dbReference type="InterPro" id="IPR001584">
    <property type="entry name" value="Integrase_cat-core"/>
</dbReference>
<organism evidence="2 3">
    <name type="scientific">Budvicia aquatica</name>
    <dbReference type="NCBI Taxonomy" id="82979"/>
    <lineage>
        <taxon>Bacteria</taxon>
        <taxon>Pseudomonadati</taxon>
        <taxon>Pseudomonadota</taxon>
        <taxon>Gammaproteobacteria</taxon>
        <taxon>Enterobacterales</taxon>
        <taxon>Budviciaceae</taxon>
        <taxon>Budvicia</taxon>
    </lineage>
</organism>
<dbReference type="AlphaFoldDB" id="A0A484ZT71"/>
<name>A0A484ZT71_9GAMM</name>
<evidence type="ECO:0000259" key="1">
    <source>
        <dbReference type="PROSITE" id="PS50994"/>
    </source>
</evidence>
<dbReference type="PROSITE" id="PS50994">
    <property type="entry name" value="INTEGRASE"/>
    <property type="match status" value="1"/>
</dbReference>
<feature type="domain" description="Integrase catalytic" evidence="1">
    <location>
        <begin position="16"/>
        <end position="82"/>
    </location>
</feature>
<dbReference type="Proteomes" id="UP000373449">
    <property type="component" value="Unassembled WGS sequence"/>
</dbReference>
<reference evidence="2 3" key="1">
    <citation type="submission" date="2019-03" db="EMBL/GenBank/DDBJ databases">
        <authorList>
            <consortium name="Pathogen Informatics"/>
        </authorList>
    </citation>
    <scope>NUCLEOTIDE SEQUENCE [LARGE SCALE GENOMIC DNA]</scope>
    <source>
        <strain evidence="2 3">NCTC12282</strain>
    </source>
</reference>
<evidence type="ECO:0000313" key="3">
    <source>
        <dbReference type="Proteomes" id="UP000373449"/>
    </source>
</evidence>
<protein>
    <recommendedName>
        <fullName evidence="1">Integrase catalytic domain-containing protein</fullName>
    </recommendedName>
</protein>
<dbReference type="PANTHER" id="PTHR47515">
    <property type="entry name" value="LOW CALCIUM RESPONSE LOCUS PROTEIN T"/>
    <property type="match status" value="1"/>
</dbReference>
<proteinExistence type="predicted"/>
<dbReference type="GO" id="GO:0015074">
    <property type="term" value="P:DNA integration"/>
    <property type="evidence" value="ECO:0007669"/>
    <property type="project" value="InterPro"/>
</dbReference>
<gene>
    <name evidence="2" type="ORF">NCTC12282_05231</name>
</gene>